<keyword evidence="4" id="KW-0418">Kinase</keyword>
<comment type="similarity">
    <text evidence="1">Belongs to the four-carbon acid sugar kinase family.</text>
</comment>
<dbReference type="Proteomes" id="UP000186228">
    <property type="component" value="Unassembled WGS sequence"/>
</dbReference>
<keyword evidence="10" id="KW-1185">Reference proteome</keyword>
<dbReference type="Gene3D" id="3.40.50.10840">
    <property type="entry name" value="Putative sugar-binding, N-terminal domain"/>
    <property type="match status" value="1"/>
</dbReference>
<evidence type="ECO:0000313" key="9">
    <source>
        <dbReference type="EMBL" id="SCB25950.1"/>
    </source>
</evidence>
<accession>A0A1C3VDQ2</accession>
<name>A0A1C3VDQ2_9HYPH</name>
<evidence type="ECO:0000256" key="4">
    <source>
        <dbReference type="ARBA" id="ARBA00022777"/>
    </source>
</evidence>
<dbReference type="Pfam" id="PF17042">
    <property type="entry name" value="NBD_C"/>
    <property type="match status" value="1"/>
</dbReference>
<dbReference type="InterPro" id="IPR037051">
    <property type="entry name" value="4-carb_acid_sugar_kinase_N_sf"/>
</dbReference>
<dbReference type="SUPFAM" id="SSF142764">
    <property type="entry name" value="YgbK-like"/>
    <property type="match status" value="1"/>
</dbReference>
<dbReference type="GO" id="GO:0016301">
    <property type="term" value="F:kinase activity"/>
    <property type="evidence" value="ECO:0007669"/>
    <property type="project" value="UniProtKB-KW"/>
</dbReference>
<evidence type="ECO:0000256" key="6">
    <source>
        <dbReference type="ARBA" id="ARBA00023277"/>
    </source>
</evidence>
<evidence type="ECO:0000259" key="8">
    <source>
        <dbReference type="Pfam" id="PF17042"/>
    </source>
</evidence>
<dbReference type="InterPro" id="IPR042213">
    <property type="entry name" value="NBD_C_sf"/>
</dbReference>
<evidence type="ECO:0000256" key="5">
    <source>
        <dbReference type="ARBA" id="ARBA00022840"/>
    </source>
</evidence>
<dbReference type="InterPro" id="IPR031475">
    <property type="entry name" value="NBD_C"/>
</dbReference>
<sequence>MSSLPAMSNLLLSYYGDDFTGSTDVMEALASNGVPTALFLGIPSEAMLERFKDCRAIGIAGTSRSETPQWMDEHLTPAFEWLKSLNATMCHYKVCSTFDSSPKIGNIGKAIEIGKALFKQPVVPVVVGAPQLRRYTAFGHLFAAYQGQVFRIDRHPVMSRHPVTPMDEADLALHLSGQTSLPVSLADLVAIRAADADARIDALTGGKEGILLLDVDSAETQAAAGHQLWRLANKGNAFVAGSSGVEYALLNAWRNEGLIGEKPDFAPPGRVDRLAVVSGSVSPTTERQIRRATADGFDGIDLDPLALVGENAEQALDTAVAAGVASLKAGRSVILHTALGPSADRGGDIDRIPSARHRLGQALGTILRRLIEQENLSRAVIAGGDTSSHALKELRVEALTTLLPLPQTPGSPLCTAHGSYAPTNGLQIALKGGQVGTDDYFAQIRDGRGS</sequence>
<keyword evidence="5" id="KW-0067">ATP-binding</keyword>
<dbReference type="STRING" id="52131.GA0061100_105420"/>
<evidence type="ECO:0000256" key="1">
    <source>
        <dbReference type="ARBA" id="ARBA00005715"/>
    </source>
</evidence>
<dbReference type="AlphaFoldDB" id="A0A1C3VDQ2"/>
<keyword evidence="3" id="KW-0547">Nucleotide-binding</keyword>
<evidence type="ECO:0000256" key="2">
    <source>
        <dbReference type="ARBA" id="ARBA00022679"/>
    </source>
</evidence>
<dbReference type="Gene3D" id="3.40.980.20">
    <property type="entry name" value="Four-carbon acid sugar kinase, nucleotide binding domain"/>
    <property type="match status" value="1"/>
</dbReference>
<dbReference type="GO" id="GO:0005524">
    <property type="term" value="F:ATP binding"/>
    <property type="evidence" value="ECO:0007669"/>
    <property type="project" value="UniProtKB-KW"/>
</dbReference>
<organism evidence="9 10">
    <name type="scientific">Rhizobium hainanense</name>
    <dbReference type="NCBI Taxonomy" id="52131"/>
    <lineage>
        <taxon>Bacteria</taxon>
        <taxon>Pseudomonadati</taxon>
        <taxon>Pseudomonadota</taxon>
        <taxon>Alphaproteobacteria</taxon>
        <taxon>Hyphomicrobiales</taxon>
        <taxon>Rhizobiaceae</taxon>
        <taxon>Rhizobium/Agrobacterium group</taxon>
        <taxon>Rhizobium</taxon>
    </lineage>
</organism>
<reference evidence="10" key="1">
    <citation type="submission" date="2016-08" db="EMBL/GenBank/DDBJ databases">
        <authorList>
            <person name="Varghese N."/>
            <person name="Submissions Spin"/>
        </authorList>
    </citation>
    <scope>NUCLEOTIDE SEQUENCE [LARGE SCALE GENOMIC DNA]</scope>
    <source>
        <strain evidence="10">CCBAU 57015</strain>
    </source>
</reference>
<evidence type="ECO:0000313" key="10">
    <source>
        <dbReference type="Proteomes" id="UP000186228"/>
    </source>
</evidence>
<evidence type="ECO:0000259" key="7">
    <source>
        <dbReference type="Pfam" id="PF07005"/>
    </source>
</evidence>
<keyword evidence="2" id="KW-0808">Transferase</keyword>
<feature type="domain" description="Four-carbon acid sugar kinase N-terminal" evidence="7">
    <location>
        <begin position="13"/>
        <end position="249"/>
    </location>
</feature>
<feature type="domain" description="Four-carbon acid sugar kinase nucleotide binding" evidence="8">
    <location>
        <begin position="275"/>
        <end position="441"/>
    </location>
</feature>
<dbReference type="EMBL" id="FMAC01000005">
    <property type="protein sequence ID" value="SCB25950.1"/>
    <property type="molecule type" value="Genomic_DNA"/>
</dbReference>
<gene>
    <name evidence="9" type="ORF">GA0061100_105420</name>
</gene>
<dbReference type="Pfam" id="PF07005">
    <property type="entry name" value="SBD_N"/>
    <property type="match status" value="1"/>
</dbReference>
<protein>
    <submittedName>
        <fullName evidence="9">Uncharacterized conserved protein YgbK, DUF1537 family</fullName>
    </submittedName>
</protein>
<dbReference type="InterPro" id="IPR010737">
    <property type="entry name" value="4-carb_acid_sugar_kinase_N"/>
</dbReference>
<evidence type="ECO:0000256" key="3">
    <source>
        <dbReference type="ARBA" id="ARBA00022741"/>
    </source>
</evidence>
<proteinExistence type="inferred from homology"/>
<keyword evidence="6" id="KW-0119">Carbohydrate metabolism</keyword>